<dbReference type="InterPro" id="IPR029058">
    <property type="entry name" value="AB_hydrolase_fold"/>
</dbReference>
<evidence type="ECO:0000256" key="1">
    <source>
        <dbReference type="SAM" id="MobiDB-lite"/>
    </source>
</evidence>
<feature type="domain" description="AB hydrolase-1" evidence="3">
    <location>
        <begin position="127"/>
        <end position="206"/>
    </location>
</feature>
<dbReference type="SUPFAM" id="SSF53474">
    <property type="entry name" value="alpha/beta-Hydrolases"/>
    <property type="match status" value="1"/>
</dbReference>
<keyword evidence="2" id="KW-0812">Transmembrane</keyword>
<dbReference type="EMBL" id="LBWK01000002">
    <property type="protein sequence ID" value="KKR05740.1"/>
    <property type="molecule type" value="Genomic_DNA"/>
</dbReference>
<proteinExistence type="predicted"/>
<evidence type="ECO:0000256" key="2">
    <source>
        <dbReference type="SAM" id="Phobius"/>
    </source>
</evidence>
<evidence type="ECO:0000313" key="4">
    <source>
        <dbReference type="EMBL" id="KKR05740.1"/>
    </source>
</evidence>
<reference evidence="4 5" key="1">
    <citation type="journal article" date="2015" name="Nature">
        <title>rRNA introns, odd ribosomes, and small enigmatic genomes across a large radiation of phyla.</title>
        <authorList>
            <person name="Brown C.T."/>
            <person name="Hug L.A."/>
            <person name="Thomas B.C."/>
            <person name="Sharon I."/>
            <person name="Castelle C.J."/>
            <person name="Singh A."/>
            <person name="Wilkins M.J."/>
            <person name="Williams K.H."/>
            <person name="Banfield J.F."/>
        </authorList>
    </citation>
    <scope>NUCLEOTIDE SEQUENCE [LARGE SCALE GENOMIC DNA]</scope>
</reference>
<accession>A0A0G0Q5Q1</accession>
<sequence>MKFLKSLLPTILVIIVGIAIYFLYTRNDKLAGEKISSEESAVEQENKDPEQQVPQNTHKTYAETPAENGALYFEKFPVIQTQQAYIAYPLTIDTKTPPTLVIYNHGSNTNVTKNLKDPFMKDLQAYAKYLTTKGFAFAASNQHGMNYGNTASIQDSKNLIEWIKKEYMIKEKVNMLGFSMGGLPAIYYAVKYPSEVNAMALLAPVTYIWGSSIYTPIKNIPTKIWHGTRDVNVGYSASSGYIERGKPYKINTVLRTVQDAGHFNIDTEFMKEIYDFFKENEISN</sequence>
<feature type="transmembrane region" description="Helical" evidence="2">
    <location>
        <begin position="6"/>
        <end position="24"/>
    </location>
</feature>
<keyword evidence="2" id="KW-0472">Membrane</keyword>
<dbReference type="InterPro" id="IPR000073">
    <property type="entry name" value="AB_hydrolase_1"/>
</dbReference>
<dbReference type="Gene3D" id="3.40.50.1820">
    <property type="entry name" value="alpha/beta hydrolase"/>
    <property type="match status" value="1"/>
</dbReference>
<gene>
    <name evidence="4" type="ORF">UT34_C0002G0247</name>
</gene>
<protein>
    <submittedName>
        <fullName evidence="4">Lipase/esterase</fullName>
    </submittedName>
</protein>
<dbReference type="Pfam" id="PF00561">
    <property type="entry name" value="Abhydrolase_1"/>
    <property type="match status" value="1"/>
</dbReference>
<organism evidence="4 5">
    <name type="scientific">candidate division WS6 bacterium GW2011_GWF2_39_15</name>
    <dbReference type="NCBI Taxonomy" id="1619100"/>
    <lineage>
        <taxon>Bacteria</taxon>
        <taxon>Candidatus Dojkabacteria</taxon>
    </lineage>
</organism>
<evidence type="ECO:0000313" key="5">
    <source>
        <dbReference type="Proteomes" id="UP000034799"/>
    </source>
</evidence>
<dbReference type="STRING" id="1619100.UT34_C0002G0247"/>
<keyword evidence="2" id="KW-1133">Transmembrane helix</keyword>
<dbReference type="Proteomes" id="UP000034799">
    <property type="component" value="Unassembled WGS sequence"/>
</dbReference>
<dbReference type="AlphaFoldDB" id="A0A0G0Q5Q1"/>
<evidence type="ECO:0000259" key="3">
    <source>
        <dbReference type="Pfam" id="PF00561"/>
    </source>
</evidence>
<comment type="caution">
    <text evidence="4">The sequence shown here is derived from an EMBL/GenBank/DDBJ whole genome shotgun (WGS) entry which is preliminary data.</text>
</comment>
<name>A0A0G0Q5Q1_9BACT</name>
<feature type="region of interest" description="Disordered" evidence="1">
    <location>
        <begin position="37"/>
        <end position="56"/>
    </location>
</feature>